<feature type="non-terminal residue" evidence="2">
    <location>
        <position position="1"/>
    </location>
</feature>
<dbReference type="EMBL" id="RWIC01000885">
    <property type="protein sequence ID" value="TKC39279.1"/>
    <property type="molecule type" value="Genomic_DNA"/>
</dbReference>
<gene>
    <name evidence="2" type="ORF">EI555_002964</name>
</gene>
<evidence type="ECO:0000256" key="1">
    <source>
        <dbReference type="SAM" id="MobiDB-lite"/>
    </source>
</evidence>
<reference evidence="3" key="1">
    <citation type="journal article" date="2019" name="IScience">
        <title>Narwhal Genome Reveals Long-Term Low Genetic Diversity despite Current Large Abundance Size.</title>
        <authorList>
            <person name="Westbury M.V."/>
            <person name="Petersen B."/>
            <person name="Garde E."/>
            <person name="Heide-Jorgensen M.P."/>
            <person name="Lorenzen E.D."/>
        </authorList>
    </citation>
    <scope>NUCLEOTIDE SEQUENCE [LARGE SCALE GENOMIC DNA]</scope>
</reference>
<evidence type="ECO:0000313" key="3">
    <source>
        <dbReference type="Proteomes" id="UP000308365"/>
    </source>
</evidence>
<accession>A0A4U1ERN3</accession>
<feature type="compositionally biased region" description="Polar residues" evidence="1">
    <location>
        <begin position="37"/>
        <end position="52"/>
    </location>
</feature>
<proteinExistence type="predicted"/>
<protein>
    <submittedName>
        <fullName evidence="2">Uncharacterized protein</fullName>
    </submittedName>
</protein>
<sequence>GNLYSSTRSGRKRGPRVTVETSQSPDRPPTCRELETETQGRLSPSPFTQRQTGGHGNLTLETRS</sequence>
<dbReference type="AlphaFoldDB" id="A0A4U1ERN3"/>
<comment type="caution">
    <text evidence="2">The sequence shown here is derived from an EMBL/GenBank/DDBJ whole genome shotgun (WGS) entry which is preliminary data.</text>
</comment>
<name>A0A4U1ERN3_MONMO</name>
<feature type="region of interest" description="Disordered" evidence="1">
    <location>
        <begin position="1"/>
        <end position="64"/>
    </location>
</feature>
<organism evidence="2 3">
    <name type="scientific">Monodon monoceros</name>
    <name type="common">Narwhal</name>
    <name type="synonym">Ceratodon monodon</name>
    <dbReference type="NCBI Taxonomy" id="40151"/>
    <lineage>
        <taxon>Eukaryota</taxon>
        <taxon>Metazoa</taxon>
        <taxon>Chordata</taxon>
        <taxon>Craniata</taxon>
        <taxon>Vertebrata</taxon>
        <taxon>Euteleostomi</taxon>
        <taxon>Mammalia</taxon>
        <taxon>Eutheria</taxon>
        <taxon>Laurasiatheria</taxon>
        <taxon>Artiodactyla</taxon>
        <taxon>Whippomorpha</taxon>
        <taxon>Cetacea</taxon>
        <taxon>Odontoceti</taxon>
        <taxon>Monodontidae</taxon>
        <taxon>Monodon</taxon>
    </lineage>
</organism>
<evidence type="ECO:0000313" key="2">
    <source>
        <dbReference type="EMBL" id="TKC39279.1"/>
    </source>
</evidence>
<dbReference type="Proteomes" id="UP000308365">
    <property type="component" value="Unassembled WGS sequence"/>
</dbReference>